<dbReference type="AlphaFoldDB" id="A0A2P2Q065"/>
<reference evidence="1" key="1">
    <citation type="submission" date="2018-02" db="EMBL/GenBank/DDBJ databases">
        <title>Rhizophora mucronata_Transcriptome.</title>
        <authorList>
            <person name="Meera S.P."/>
            <person name="Sreeshan A."/>
            <person name="Augustine A."/>
        </authorList>
    </citation>
    <scope>NUCLEOTIDE SEQUENCE</scope>
    <source>
        <tissue evidence="1">Leaf</tissue>
    </source>
</reference>
<name>A0A2P2Q065_RHIMU</name>
<sequence length="23" mass="2613">MSIPFSNNIKIIIMTISQFISTN</sequence>
<dbReference type="EMBL" id="GGEC01079868">
    <property type="protein sequence ID" value="MBX60352.1"/>
    <property type="molecule type" value="Transcribed_RNA"/>
</dbReference>
<proteinExistence type="predicted"/>
<organism evidence="1">
    <name type="scientific">Rhizophora mucronata</name>
    <name type="common">Asiatic mangrove</name>
    <dbReference type="NCBI Taxonomy" id="61149"/>
    <lineage>
        <taxon>Eukaryota</taxon>
        <taxon>Viridiplantae</taxon>
        <taxon>Streptophyta</taxon>
        <taxon>Embryophyta</taxon>
        <taxon>Tracheophyta</taxon>
        <taxon>Spermatophyta</taxon>
        <taxon>Magnoliopsida</taxon>
        <taxon>eudicotyledons</taxon>
        <taxon>Gunneridae</taxon>
        <taxon>Pentapetalae</taxon>
        <taxon>rosids</taxon>
        <taxon>fabids</taxon>
        <taxon>Malpighiales</taxon>
        <taxon>Rhizophoraceae</taxon>
        <taxon>Rhizophora</taxon>
    </lineage>
</organism>
<protein>
    <submittedName>
        <fullName evidence="1">Uncharacterized protein</fullName>
    </submittedName>
</protein>
<evidence type="ECO:0000313" key="1">
    <source>
        <dbReference type="EMBL" id="MBX60352.1"/>
    </source>
</evidence>
<accession>A0A2P2Q065</accession>